<keyword evidence="2" id="KW-0548">Nucleotidyltransferase</keyword>
<evidence type="ECO:0000256" key="5">
    <source>
        <dbReference type="ARBA" id="ARBA00022801"/>
    </source>
</evidence>
<dbReference type="InterPro" id="IPR008042">
    <property type="entry name" value="Retrotrans_Pao"/>
</dbReference>
<dbReference type="SUPFAM" id="SSF53098">
    <property type="entry name" value="Ribonuclease H-like"/>
    <property type="match status" value="1"/>
</dbReference>
<dbReference type="SUPFAM" id="SSF56672">
    <property type="entry name" value="DNA/RNA polymerases"/>
    <property type="match status" value="1"/>
</dbReference>
<dbReference type="InterPro" id="IPR001584">
    <property type="entry name" value="Integrase_cat-core"/>
</dbReference>
<keyword evidence="3" id="KW-0540">Nuclease</keyword>
<reference evidence="9 10" key="1">
    <citation type="submission" date="2024-06" db="EMBL/GenBank/DDBJ databases">
        <title>A chromosome-level genome assembly of beet webworm, Loxostege sticticalis.</title>
        <authorList>
            <person name="Zhang Y."/>
        </authorList>
    </citation>
    <scope>NUCLEOTIDE SEQUENCE [LARGE SCALE GENOMIC DNA]</scope>
    <source>
        <strain evidence="9">AQ026</strain>
        <tissue evidence="9">Whole body</tissue>
    </source>
</reference>
<dbReference type="InterPro" id="IPR036397">
    <property type="entry name" value="RNaseH_sf"/>
</dbReference>
<evidence type="ECO:0000259" key="8">
    <source>
        <dbReference type="PROSITE" id="PS50994"/>
    </source>
</evidence>
<evidence type="ECO:0000313" key="10">
    <source>
        <dbReference type="Proteomes" id="UP001549920"/>
    </source>
</evidence>
<feature type="domain" description="Integrase catalytic" evidence="8">
    <location>
        <begin position="1223"/>
        <end position="1417"/>
    </location>
</feature>
<gene>
    <name evidence="9" type="ORF">ABMA27_016820</name>
</gene>
<proteinExistence type="predicted"/>
<dbReference type="Gene3D" id="3.30.420.10">
    <property type="entry name" value="Ribonuclease H-like superfamily/Ribonuclease H"/>
    <property type="match status" value="1"/>
</dbReference>
<sequence>MEKPEQGNDDVAILKKQRGSIKGSITKIHNVKQQLAALKNLKCNVEQWDAIILCVLVRKLDFLCNREFQFIRDEEPSVKLFIEFLEKRALALENSERPAAPNSYLQKGTTKICGAACKEEPPAALVVNKTATAPSCLLCKCPHKLFSCPKFKLMPSAERVAFVNNNKLCTLCLNFHSKPCRYHFKCSTCKQKHNSLLHVDTSPVTLLSNTSTTQVLLPTAKVKLVAGDGSEIHVKALLDSGAQISLVTTELVKLLQLQPKTVESGVIGIGNSINKLNKFVNLRIHSLVNNFNIQMSCFVLDKITCKLPQRKIDISKLVLPSDVTLADKDFHEPSNIHILIGADVFFQVLLSSEPARALQPPTKQSTVSDATKDVHYPTLLNTQFGHVIAGNVAGPPANQVVSLFCTNCDSDLDDTLTRFWQAESVPEVFKECSSEHNTCEEIFKEHVQLKDNKFEVALPLKLPLTSVNETLGDSLHLALKRFYNLEARLHKDPVLFDLYKNFIHEYIELDHATKIDINQYDLNTDPVYFLPHHPVVRMDKKTTKCRTVFDGSMKTNKKISLNDILLNGDVVQSELFDILMLFRFEEFVFVTDIKHMFRAVSLNPKYRSLQNILWRESPEKEVDCIQLNTVTYGLKSSSYLATRCLLELAERYEDQFPKAAFILKKQTYVDDILATDSSLTSLIESKEQLCKLLDLGGFQLHKWSSNRVEVLHDVPTSKQYFDEIDLQKNNVHMKTLGINYDIKADCLLLAAPKNDTIPNTKRSVLSFISKFYDPLGLAGPIIVKAKVIMQKLWQARMDWDSVLHDELQALWHEFYESLAIMKPININRYTNLQNAQCLQLIGFADASGSSAYGCCVYLRVVDCEGNVKISLLCSKSRVNPLSQQLTVPRLELNAALLLAKLVTRVHKNLSLKATINSTVLYSDSQIVLAWIGTNTAKLNTYVANRVKEISKLTDVFTWAYVNTTDNPADCLSRGVLPHDLEQHHLWWKAPDFLYDRCYAVRENEVPVIDDLPEVKGRSGVSEFSSVMVGTNTTDTELSLDFLYKYSDISKMQRVLAYILRFCRNARTISNETLHPFLTSSELNDSLLLILKHEQQIYMKDDIICLQKNDCVKGSLKALYPFIDDRGLIRVGGRLQNANIPQSQKHQIVLPRGSLVTKLIIANEHVKNLHAGQRLVLSSLNQKYWIVNSLREIKKVIHKCIICFKLKKNVSQQLMGSLPHDRVNVCRPFQKIGIDFAGPITVKQSRIRKSVQSTGYICVIVCFVTKALHLELLSDITTDSFLACFSRFISRRGLPTDVYCDNASTFKCAKTKLDDFYKLQASKEHQTQVQSFAASKGIRFHYIPCYSPVFGGLWESSVKSVKFHLKRVVQRALLTYEQLATVLCKIEAVLNSRPLVPMSNDVNDYSYLSPGHFLIGTALNSYPEQDLSNIPENKLKFWNVCTSMQQSFWKMWHKHYLNLLQSRPKWRDPVPNIEVGSLVILHENNTPPMYWPMARVISVFPGTDNHVRAVEVRTANGRTHTRSVTRLSVLPIDNNN</sequence>
<evidence type="ECO:0000256" key="4">
    <source>
        <dbReference type="ARBA" id="ARBA00022759"/>
    </source>
</evidence>
<dbReference type="Gene3D" id="2.40.70.10">
    <property type="entry name" value="Acid Proteases"/>
    <property type="match status" value="1"/>
</dbReference>
<dbReference type="InterPro" id="IPR001995">
    <property type="entry name" value="Peptidase_A2_cat"/>
</dbReference>
<dbReference type="PROSITE" id="PS00141">
    <property type="entry name" value="ASP_PROTEASE"/>
    <property type="match status" value="1"/>
</dbReference>
<dbReference type="InterPro" id="IPR040676">
    <property type="entry name" value="DUF5641"/>
</dbReference>
<evidence type="ECO:0000256" key="2">
    <source>
        <dbReference type="ARBA" id="ARBA00022695"/>
    </source>
</evidence>
<dbReference type="Pfam" id="PF18701">
    <property type="entry name" value="DUF5641"/>
    <property type="match status" value="1"/>
</dbReference>
<dbReference type="PANTHER" id="PTHR47331:SF4">
    <property type="entry name" value="PEPTIDASE S1 DOMAIN-CONTAINING PROTEIN"/>
    <property type="match status" value="1"/>
</dbReference>
<keyword evidence="1" id="KW-0808">Transferase</keyword>
<comment type="caution">
    <text evidence="9">The sequence shown here is derived from an EMBL/GenBank/DDBJ whole genome shotgun (WGS) entry which is preliminary data.</text>
</comment>
<dbReference type="PANTHER" id="PTHR47331">
    <property type="entry name" value="PHD-TYPE DOMAIN-CONTAINING PROTEIN"/>
    <property type="match status" value="1"/>
</dbReference>
<feature type="domain" description="Peptidase A2" evidence="7">
    <location>
        <begin position="234"/>
        <end position="274"/>
    </location>
</feature>
<keyword evidence="6" id="KW-0695">RNA-directed DNA polymerase</keyword>
<evidence type="ECO:0000313" key="9">
    <source>
        <dbReference type="EMBL" id="KAL0883440.1"/>
    </source>
</evidence>
<keyword evidence="4" id="KW-0255">Endonuclease</keyword>
<dbReference type="InterPro" id="IPR001969">
    <property type="entry name" value="Aspartic_peptidase_AS"/>
</dbReference>
<dbReference type="InterPro" id="IPR043502">
    <property type="entry name" value="DNA/RNA_pol_sf"/>
</dbReference>
<evidence type="ECO:0000256" key="1">
    <source>
        <dbReference type="ARBA" id="ARBA00022679"/>
    </source>
</evidence>
<dbReference type="Proteomes" id="UP001549920">
    <property type="component" value="Unassembled WGS sequence"/>
</dbReference>
<dbReference type="InterPro" id="IPR021109">
    <property type="entry name" value="Peptidase_aspartic_dom_sf"/>
</dbReference>
<evidence type="ECO:0000256" key="3">
    <source>
        <dbReference type="ARBA" id="ARBA00022722"/>
    </source>
</evidence>
<dbReference type="Pfam" id="PF05380">
    <property type="entry name" value="Peptidase_A17"/>
    <property type="match status" value="1"/>
</dbReference>
<organism evidence="9 10">
    <name type="scientific">Loxostege sticticalis</name>
    <name type="common">Beet webworm moth</name>
    <dbReference type="NCBI Taxonomy" id="481309"/>
    <lineage>
        <taxon>Eukaryota</taxon>
        <taxon>Metazoa</taxon>
        <taxon>Ecdysozoa</taxon>
        <taxon>Arthropoda</taxon>
        <taxon>Hexapoda</taxon>
        <taxon>Insecta</taxon>
        <taxon>Pterygota</taxon>
        <taxon>Neoptera</taxon>
        <taxon>Endopterygota</taxon>
        <taxon>Lepidoptera</taxon>
        <taxon>Glossata</taxon>
        <taxon>Ditrysia</taxon>
        <taxon>Pyraloidea</taxon>
        <taxon>Crambidae</taxon>
        <taxon>Pyraustinae</taxon>
        <taxon>Loxostege</taxon>
    </lineage>
</organism>
<dbReference type="Pfam" id="PF17921">
    <property type="entry name" value="Integrase_H2C2"/>
    <property type="match status" value="1"/>
</dbReference>
<name>A0ABR3I3R2_LOXSC</name>
<dbReference type="InterPro" id="IPR041588">
    <property type="entry name" value="Integrase_H2C2"/>
</dbReference>
<dbReference type="EMBL" id="JBEUOH010000009">
    <property type="protein sequence ID" value="KAL0883440.1"/>
    <property type="molecule type" value="Genomic_DNA"/>
</dbReference>
<evidence type="ECO:0008006" key="11">
    <source>
        <dbReference type="Google" id="ProtNLM"/>
    </source>
</evidence>
<protein>
    <recommendedName>
        <fullName evidence="11">Endonuclease</fullName>
    </recommendedName>
</protein>
<keyword evidence="10" id="KW-1185">Reference proteome</keyword>
<keyword evidence="5" id="KW-0378">Hydrolase</keyword>
<dbReference type="PROSITE" id="PS50175">
    <property type="entry name" value="ASP_PROT_RETROV"/>
    <property type="match status" value="1"/>
</dbReference>
<dbReference type="PROSITE" id="PS50994">
    <property type="entry name" value="INTEGRASE"/>
    <property type="match status" value="1"/>
</dbReference>
<dbReference type="InterPro" id="IPR012337">
    <property type="entry name" value="RNaseH-like_sf"/>
</dbReference>
<accession>A0ABR3I3R2</accession>
<evidence type="ECO:0000259" key="7">
    <source>
        <dbReference type="PROSITE" id="PS50175"/>
    </source>
</evidence>
<evidence type="ECO:0000256" key="6">
    <source>
        <dbReference type="ARBA" id="ARBA00022918"/>
    </source>
</evidence>